<dbReference type="Proteomes" id="UP001602013">
    <property type="component" value="Unassembled WGS sequence"/>
</dbReference>
<protein>
    <submittedName>
        <fullName evidence="3">Barstar family protein</fullName>
    </submittedName>
</protein>
<comment type="similarity">
    <text evidence="1">Belongs to the barstar family.</text>
</comment>
<sequence length="295" mass="33147">MDDIAANGANSAGSPRYVLVSDDDATDMWGTCLEIKNLFAAFDDPDAEDEWRTLELLGWSPDGSLRKYRDTTGDGPQSVGNAWIHVLDYEGRRIGSFWSPSMEILEWRPSRESPTFLDATVEVVFLSSPYPAAESMWERWRSGRPASKNVWAEYRPEDRRAWSSVVVGYHFSIVEPGLSDDPPGRTYHLDGSNVVDEMSFFCAMGEAINGPGGYFGWDLHGLDDCFNGGFGATPPFTLIWHDFEVARTHLGPEVEYVDPDESEVVRYSPLESIMEILQEHVNVVLLTDRHEPEDA</sequence>
<accession>A0ABW6SLI1</accession>
<dbReference type="EMBL" id="JBIASD010000005">
    <property type="protein sequence ID" value="MFF3665802.1"/>
    <property type="molecule type" value="Genomic_DNA"/>
</dbReference>
<evidence type="ECO:0000259" key="2">
    <source>
        <dbReference type="Pfam" id="PF01337"/>
    </source>
</evidence>
<dbReference type="InterPro" id="IPR000468">
    <property type="entry name" value="Barstar"/>
</dbReference>
<evidence type="ECO:0000256" key="1">
    <source>
        <dbReference type="ARBA" id="ARBA00006845"/>
    </source>
</evidence>
<dbReference type="Gene3D" id="3.30.370.10">
    <property type="entry name" value="Barstar-like"/>
    <property type="match status" value="1"/>
</dbReference>
<dbReference type="InterPro" id="IPR035905">
    <property type="entry name" value="Barstar-like_sf"/>
</dbReference>
<feature type="domain" description="Barstar (barnase inhibitor)" evidence="2">
    <location>
        <begin position="186"/>
        <end position="255"/>
    </location>
</feature>
<reference evidence="3 4" key="1">
    <citation type="submission" date="2024-10" db="EMBL/GenBank/DDBJ databases">
        <title>The Natural Products Discovery Center: Release of the First 8490 Sequenced Strains for Exploring Actinobacteria Biosynthetic Diversity.</title>
        <authorList>
            <person name="Kalkreuter E."/>
            <person name="Kautsar S.A."/>
            <person name="Yang D."/>
            <person name="Bader C.D."/>
            <person name="Teijaro C.N."/>
            <person name="Fluegel L."/>
            <person name="Davis C.M."/>
            <person name="Simpson J.R."/>
            <person name="Lauterbach L."/>
            <person name="Steele A.D."/>
            <person name="Gui C."/>
            <person name="Meng S."/>
            <person name="Li G."/>
            <person name="Viehrig K."/>
            <person name="Ye F."/>
            <person name="Su P."/>
            <person name="Kiefer A.F."/>
            <person name="Nichols A."/>
            <person name="Cepeda A.J."/>
            <person name="Yan W."/>
            <person name="Fan B."/>
            <person name="Jiang Y."/>
            <person name="Adhikari A."/>
            <person name="Zheng C.-J."/>
            <person name="Schuster L."/>
            <person name="Cowan T.M."/>
            <person name="Smanski M.J."/>
            <person name="Chevrette M.G."/>
            <person name="De Carvalho L.P.S."/>
            <person name="Shen B."/>
        </authorList>
    </citation>
    <scope>NUCLEOTIDE SEQUENCE [LARGE SCALE GENOMIC DNA]</scope>
    <source>
        <strain evidence="3 4">NPDC002173</strain>
    </source>
</reference>
<name>A0ABW6SLI1_9ACTN</name>
<keyword evidence="4" id="KW-1185">Reference proteome</keyword>
<dbReference type="Pfam" id="PF01337">
    <property type="entry name" value="Barstar"/>
    <property type="match status" value="1"/>
</dbReference>
<evidence type="ECO:0000313" key="3">
    <source>
        <dbReference type="EMBL" id="MFF3665802.1"/>
    </source>
</evidence>
<comment type="caution">
    <text evidence="3">The sequence shown here is derived from an EMBL/GenBank/DDBJ whole genome shotgun (WGS) entry which is preliminary data.</text>
</comment>
<dbReference type="SUPFAM" id="SSF52038">
    <property type="entry name" value="Barstar-related"/>
    <property type="match status" value="1"/>
</dbReference>
<organism evidence="3 4">
    <name type="scientific">Microtetraspora malaysiensis</name>
    <dbReference type="NCBI Taxonomy" id="161358"/>
    <lineage>
        <taxon>Bacteria</taxon>
        <taxon>Bacillati</taxon>
        <taxon>Actinomycetota</taxon>
        <taxon>Actinomycetes</taxon>
        <taxon>Streptosporangiales</taxon>
        <taxon>Streptosporangiaceae</taxon>
        <taxon>Microtetraspora</taxon>
    </lineage>
</organism>
<evidence type="ECO:0000313" key="4">
    <source>
        <dbReference type="Proteomes" id="UP001602013"/>
    </source>
</evidence>
<gene>
    <name evidence="3" type="ORF">ACFYXI_09430</name>
</gene>
<proteinExistence type="inferred from homology"/>
<dbReference type="RefSeq" id="WP_387409971.1">
    <property type="nucleotide sequence ID" value="NZ_JBIASD010000005.1"/>
</dbReference>